<reference evidence="1" key="1">
    <citation type="journal article" date="2021" name="New Phytol.">
        <title>Evolutionary innovations through gain and loss of genes in the ectomycorrhizal Boletales.</title>
        <authorList>
            <person name="Wu G."/>
            <person name="Miyauchi S."/>
            <person name="Morin E."/>
            <person name="Kuo A."/>
            <person name="Drula E."/>
            <person name="Varga T."/>
            <person name="Kohler A."/>
            <person name="Feng B."/>
            <person name="Cao Y."/>
            <person name="Lipzen A."/>
            <person name="Daum C."/>
            <person name="Hundley H."/>
            <person name="Pangilinan J."/>
            <person name="Johnson J."/>
            <person name="Barry K."/>
            <person name="LaButti K."/>
            <person name="Ng V."/>
            <person name="Ahrendt S."/>
            <person name="Min B."/>
            <person name="Choi I.G."/>
            <person name="Park H."/>
            <person name="Plett J.M."/>
            <person name="Magnuson J."/>
            <person name="Spatafora J.W."/>
            <person name="Nagy L.G."/>
            <person name="Henrissat B."/>
            <person name="Grigoriev I.V."/>
            <person name="Yang Z.L."/>
            <person name="Xu J."/>
            <person name="Martin F.M."/>
        </authorList>
    </citation>
    <scope>NUCLEOTIDE SEQUENCE</scope>
    <source>
        <strain evidence="1">KUC20120723A-06</strain>
    </source>
</reference>
<dbReference type="EMBL" id="MU266388">
    <property type="protein sequence ID" value="KAH7926162.1"/>
    <property type="molecule type" value="Genomic_DNA"/>
</dbReference>
<protein>
    <submittedName>
        <fullName evidence="1">Uncharacterized protein</fullName>
    </submittedName>
</protein>
<accession>A0ACB8BMR8</accession>
<evidence type="ECO:0000313" key="2">
    <source>
        <dbReference type="Proteomes" id="UP000790709"/>
    </source>
</evidence>
<keyword evidence="2" id="KW-1185">Reference proteome</keyword>
<sequence length="186" mass="20034">MAQCAPSTSTRPTLPPLHTLGLPIGKASAQLPHIDELYDSYDFDRQTPRLHIASQYPHARQASISSSRTPSPTPSISPLRSTRPTLSHSTLGQVPAKIRLVPTTLEKADAVVVVPPPNAPHIPPLSGMSPTTMKQGQQALLLVGPALQHLRHPQRQLAKGARIHPYRIVRGSPDSRRTSSVSTTSA</sequence>
<proteinExistence type="predicted"/>
<name>A0ACB8BMR8_9AGAM</name>
<gene>
    <name evidence="1" type="ORF">BV22DRAFT_1046279</name>
</gene>
<organism evidence="1 2">
    <name type="scientific">Leucogyrophana mollusca</name>
    <dbReference type="NCBI Taxonomy" id="85980"/>
    <lineage>
        <taxon>Eukaryota</taxon>
        <taxon>Fungi</taxon>
        <taxon>Dikarya</taxon>
        <taxon>Basidiomycota</taxon>
        <taxon>Agaricomycotina</taxon>
        <taxon>Agaricomycetes</taxon>
        <taxon>Agaricomycetidae</taxon>
        <taxon>Boletales</taxon>
        <taxon>Boletales incertae sedis</taxon>
        <taxon>Leucogyrophana</taxon>
    </lineage>
</organism>
<evidence type="ECO:0000313" key="1">
    <source>
        <dbReference type="EMBL" id="KAH7926162.1"/>
    </source>
</evidence>
<dbReference type="Proteomes" id="UP000790709">
    <property type="component" value="Unassembled WGS sequence"/>
</dbReference>
<comment type="caution">
    <text evidence="1">The sequence shown here is derived from an EMBL/GenBank/DDBJ whole genome shotgun (WGS) entry which is preliminary data.</text>
</comment>